<organism evidence="5 6">
    <name type="scientific">Novosphingobium kunmingense</name>
    <dbReference type="NCBI Taxonomy" id="1211806"/>
    <lineage>
        <taxon>Bacteria</taxon>
        <taxon>Pseudomonadati</taxon>
        <taxon>Pseudomonadota</taxon>
        <taxon>Alphaproteobacteria</taxon>
        <taxon>Sphingomonadales</taxon>
        <taxon>Sphingomonadaceae</taxon>
        <taxon>Novosphingobium</taxon>
    </lineage>
</organism>
<evidence type="ECO:0000259" key="4">
    <source>
        <dbReference type="Pfam" id="PF00733"/>
    </source>
</evidence>
<dbReference type="Gene3D" id="3.40.50.620">
    <property type="entry name" value="HUPs"/>
    <property type="match status" value="1"/>
</dbReference>
<dbReference type="SUPFAM" id="SSF56235">
    <property type="entry name" value="N-terminal nucleophile aminohydrolases (Ntn hydrolases)"/>
    <property type="match status" value="1"/>
</dbReference>
<comment type="caution">
    <text evidence="5">The sequence shown here is derived from an EMBL/GenBank/DDBJ whole genome shotgun (WGS) entry which is preliminary data.</text>
</comment>
<dbReference type="EC" id="6.3.5.4" evidence="2"/>
<dbReference type="InterPro" id="IPR014729">
    <property type="entry name" value="Rossmann-like_a/b/a_fold"/>
</dbReference>
<dbReference type="OrthoDB" id="9763290at2"/>
<sequence length="635" mass="69883">MIAVWRDWSGSPIRCSARIASSLGLFAGQPAAYHLAGRTCSSQLASPRPNRSAAHWRPFTTASGDTLLLNGRIDNAPELASRFGLTGADPLAIYARAIEQWGLEADRFVIGNYCSVLAGETAIRIARSPWDAPPLCFASFDGQTVVSSVPRAILAAGLPDRPDRIKLADNLFFNLLDRTRGWYEGMGRVAGGTVVTIEPDGGSQAHDYYDPRNLPKVRFRSDDDYVEAARSLLDEATRRALEGAARPGMMLSGGLDSPLVASAALNCIDPGKRLPSFTFAPLESWQDALPEGLMGDEQPLVNAFAAMHPRIDPHFTRNEGIGFDHRLADFFAAMGGAPNHLCNFYVYHGVWQGARDAGCDVLLTADFGNQTFSGGADWCFAEYLRTFRLRQLWLAARHRPGDPRPMWQKIAALSVLRLLPLAIRRAVRARRHPGQGSLNALLSLLPDSTAAQAEDRADSQGARLENEYPASHEDAVAFDYAWHDCEAAEVRQAFEQIYGLRAADVPTYRPLVEFCAGIPTDQYIRDGSARWLARRMASGRLPEAQRLNTRYGRHNVDWHERLTPRLDEFRLAARSIAEDPDLAGLIDTDKLDALLQSWPDTTSTDIAVLGPYGAAMPRALLTARFVRYVSGRNAP</sequence>
<evidence type="ECO:0000313" key="5">
    <source>
        <dbReference type="EMBL" id="PKB14151.1"/>
    </source>
</evidence>
<dbReference type="SUPFAM" id="SSF52402">
    <property type="entry name" value="Adenine nucleotide alpha hydrolases-like"/>
    <property type="match status" value="1"/>
</dbReference>
<dbReference type="InterPro" id="IPR029055">
    <property type="entry name" value="Ntn_hydrolases_N"/>
</dbReference>
<dbReference type="Gene3D" id="3.60.20.10">
    <property type="entry name" value="Glutamine Phosphoribosylpyrophosphate, subunit 1, domain 1"/>
    <property type="match status" value="1"/>
</dbReference>
<dbReference type="GO" id="GO:0004066">
    <property type="term" value="F:asparagine synthase (glutamine-hydrolyzing) activity"/>
    <property type="evidence" value="ECO:0007669"/>
    <property type="project" value="UniProtKB-EC"/>
</dbReference>
<accession>A0A2N0H5D2</accession>
<gene>
    <name evidence="5" type="ORF">B0I00_2782</name>
</gene>
<dbReference type="Proteomes" id="UP000232587">
    <property type="component" value="Unassembled WGS sequence"/>
</dbReference>
<protein>
    <recommendedName>
        <fullName evidence="2">asparagine synthase (glutamine-hydrolyzing)</fullName>
        <ecNumber evidence="2">6.3.5.4</ecNumber>
    </recommendedName>
</protein>
<reference evidence="5 6" key="1">
    <citation type="submission" date="2017-11" db="EMBL/GenBank/DDBJ databases">
        <title>Genomic Encyclopedia of Type Strains, Phase III (KMG-III): the genomes of soil and plant-associated and newly described type strains.</title>
        <authorList>
            <person name="Whitman W."/>
        </authorList>
    </citation>
    <scope>NUCLEOTIDE SEQUENCE [LARGE SCALE GENOMIC DNA]</scope>
    <source>
        <strain evidence="5 6">CGMCC 1.12274</strain>
    </source>
</reference>
<evidence type="ECO:0000313" key="6">
    <source>
        <dbReference type="Proteomes" id="UP000232587"/>
    </source>
</evidence>
<evidence type="ECO:0000256" key="1">
    <source>
        <dbReference type="ARBA" id="ARBA00005187"/>
    </source>
</evidence>
<proteinExistence type="predicted"/>
<dbReference type="EMBL" id="PHUF01000005">
    <property type="protein sequence ID" value="PKB14151.1"/>
    <property type="molecule type" value="Genomic_DNA"/>
</dbReference>
<feature type="domain" description="Asparagine synthetase" evidence="4">
    <location>
        <begin position="510"/>
        <end position="600"/>
    </location>
</feature>
<dbReference type="GO" id="GO:0006529">
    <property type="term" value="P:asparagine biosynthetic process"/>
    <property type="evidence" value="ECO:0007669"/>
    <property type="project" value="InterPro"/>
</dbReference>
<dbReference type="Pfam" id="PF00733">
    <property type="entry name" value="Asn_synthase"/>
    <property type="match status" value="2"/>
</dbReference>
<dbReference type="PANTHER" id="PTHR43284">
    <property type="entry name" value="ASPARAGINE SYNTHETASE (GLUTAMINE-HYDROLYZING)"/>
    <property type="match status" value="1"/>
</dbReference>
<comment type="pathway">
    <text evidence="1">Amino-acid biosynthesis; L-asparagine biosynthesis; L-asparagine from L-aspartate (L-Gln route): step 1/1.</text>
</comment>
<dbReference type="AlphaFoldDB" id="A0A2N0H5D2"/>
<dbReference type="InterPro" id="IPR001962">
    <property type="entry name" value="Asn_synthase"/>
</dbReference>
<comment type="catalytic activity">
    <reaction evidence="3">
        <text>L-aspartate + L-glutamine + ATP + H2O = L-asparagine + L-glutamate + AMP + diphosphate + H(+)</text>
        <dbReference type="Rhea" id="RHEA:12228"/>
        <dbReference type="ChEBI" id="CHEBI:15377"/>
        <dbReference type="ChEBI" id="CHEBI:15378"/>
        <dbReference type="ChEBI" id="CHEBI:29985"/>
        <dbReference type="ChEBI" id="CHEBI:29991"/>
        <dbReference type="ChEBI" id="CHEBI:30616"/>
        <dbReference type="ChEBI" id="CHEBI:33019"/>
        <dbReference type="ChEBI" id="CHEBI:58048"/>
        <dbReference type="ChEBI" id="CHEBI:58359"/>
        <dbReference type="ChEBI" id="CHEBI:456215"/>
        <dbReference type="EC" id="6.3.5.4"/>
    </reaction>
</comment>
<keyword evidence="6" id="KW-1185">Reference proteome</keyword>
<dbReference type="RefSeq" id="WP_100867982.1">
    <property type="nucleotide sequence ID" value="NZ_PHUF01000005.1"/>
</dbReference>
<name>A0A2N0H5D2_9SPHN</name>
<evidence type="ECO:0000256" key="3">
    <source>
        <dbReference type="ARBA" id="ARBA00048741"/>
    </source>
</evidence>
<evidence type="ECO:0000256" key="2">
    <source>
        <dbReference type="ARBA" id="ARBA00012737"/>
    </source>
</evidence>
<dbReference type="InterPro" id="IPR051786">
    <property type="entry name" value="ASN_synthetase/amidase"/>
</dbReference>
<feature type="domain" description="Asparagine synthetase" evidence="4">
    <location>
        <begin position="229"/>
        <end position="417"/>
    </location>
</feature>
<dbReference type="PANTHER" id="PTHR43284:SF1">
    <property type="entry name" value="ASPARAGINE SYNTHETASE"/>
    <property type="match status" value="1"/>
</dbReference>